<sequence>MDKVKIVYVHLPRYYTSCKVQGHGNEECWYDRTEKVKKAREEIRWKDQKNKSKDKLNSENEPINTVFPRILASGRILGDLEGWKGDINIERNAREGGNQHRIINTKVWVAKTWGERVEEDEDGEIIKDDNELVKESHSGVYP</sequence>
<evidence type="ECO:0000313" key="2">
    <source>
        <dbReference type="Proteomes" id="UP000823775"/>
    </source>
</evidence>
<protein>
    <submittedName>
        <fullName evidence="1">Uncharacterized protein</fullName>
    </submittedName>
</protein>
<proteinExistence type="predicted"/>
<reference evidence="1 2" key="1">
    <citation type="journal article" date="2021" name="BMC Genomics">
        <title>Datura genome reveals duplications of psychoactive alkaloid biosynthetic genes and high mutation rate following tissue culture.</title>
        <authorList>
            <person name="Rajewski A."/>
            <person name="Carter-House D."/>
            <person name="Stajich J."/>
            <person name="Litt A."/>
        </authorList>
    </citation>
    <scope>NUCLEOTIDE SEQUENCE [LARGE SCALE GENOMIC DNA]</scope>
    <source>
        <strain evidence="1">AR-01</strain>
    </source>
</reference>
<comment type="caution">
    <text evidence="1">The sequence shown here is derived from an EMBL/GenBank/DDBJ whole genome shotgun (WGS) entry which is preliminary data.</text>
</comment>
<keyword evidence="2" id="KW-1185">Reference proteome</keyword>
<gene>
    <name evidence="1" type="ORF">HAX54_040991</name>
</gene>
<dbReference type="Proteomes" id="UP000823775">
    <property type="component" value="Unassembled WGS sequence"/>
</dbReference>
<evidence type="ECO:0000313" key="1">
    <source>
        <dbReference type="EMBL" id="MCE0482317.1"/>
    </source>
</evidence>
<accession>A0ABS8VTJ9</accession>
<organism evidence="1 2">
    <name type="scientific">Datura stramonium</name>
    <name type="common">Jimsonweed</name>
    <name type="synonym">Common thornapple</name>
    <dbReference type="NCBI Taxonomy" id="4076"/>
    <lineage>
        <taxon>Eukaryota</taxon>
        <taxon>Viridiplantae</taxon>
        <taxon>Streptophyta</taxon>
        <taxon>Embryophyta</taxon>
        <taxon>Tracheophyta</taxon>
        <taxon>Spermatophyta</taxon>
        <taxon>Magnoliopsida</taxon>
        <taxon>eudicotyledons</taxon>
        <taxon>Gunneridae</taxon>
        <taxon>Pentapetalae</taxon>
        <taxon>asterids</taxon>
        <taxon>lamiids</taxon>
        <taxon>Solanales</taxon>
        <taxon>Solanaceae</taxon>
        <taxon>Solanoideae</taxon>
        <taxon>Datureae</taxon>
        <taxon>Datura</taxon>
    </lineage>
</organism>
<name>A0ABS8VTJ9_DATST</name>
<dbReference type="EMBL" id="JACEIK010005862">
    <property type="protein sequence ID" value="MCE0482317.1"/>
    <property type="molecule type" value="Genomic_DNA"/>
</dbReference>